<feature type="binding site" evidence="11">
    <location>
        <begin position="251"/>
        <end position="258"/>
    </location>
    <ligand>
        <name>ATP</name>
        <dbReference type="ChEBI" id="CHEBI:30616"/>
    </ligand>
</feature>
<proteinExistence type="inferred from homology"/>
<dbReference type="SUPFAM" id="SSF52540">
    <property type="entry name" value="P-loop containing nucleoside triphosphate hydrolases"/>
    <property type="match status" value="1"/>
</dbReference>
<dbReference type="Pfam" id="PF00006">
    <property type="entry name" value="ATP-synt_ab"/>
    <property type="match status" value="1"/>
</dbReference>
<evidence type="ECO:0000256" key="3">
    <source>
        <dbReference type="ARBA" id="ARBA00022475"/>
    </source>
</evidence>
<keyword evidence="10 11" id="KW-0066">ATP synthesis</keyword>
<dbReference type="GO" id="GO:0005886">
    <property type="term" value="C:plasma membrane"/>
    <property type="evidence" value="ECO:0007669"/>
    <property type="project" value="UniProtKB-SubCell"/>
</dbReference>
<dbReference type="Gene3D" id="1.10.1140.10">
    <property type="entry name" value="Bovine Mitochondrial F1-atpase, Atp Synthase Beta Chain, Chain D, domain 3"/>
    <property type="match status" value="1"/>
</dbReference>
<dbReference type="InterPro" id="IPR000194">
    <property type="entry name" value="ATPase_F1/V1/A1_a/bsu_nucl-bd"/>
</dbReference>
<evidence type="ECO:0000256" key="10">
    <source>
        <dbReference type="ARBA" id="ARBA00023310"/>
    </source>
</evidence>
<keyword evidence="3 11" id="KW-1003">Cell membrane</keyword>
<dbReference type="CDD" id="cd01134">
    <property type="entry name" value="V_A-ATPase_A"/>
    <property type="match status" value="1"/>
</dbReference>
<dbReference type="FunFam" id="2.40.50.100:FF:000008">
    <property type="entry name" value="V-type proton ATPase catalytic subunit A"/>
    <property type="match status" value="1"/>
</dbReference>
<dbReference type="GO" id="GO:0033178">
    <property type="term" value="C:proton-transporting two-sector ATPase complex, catalytic domain"/>
    <property type="evidence" value="ECO:0007669"/>
    <property type="project" value="InterPro"/>
</dbReference>
<reference evidence="13 14" key="1">
    <citation type="submission" date="2015-10" db="EMBL/GenBank/DDBJ databases">
        <title>Complete genome sequence of hyperthermophilic archaeon Pyrodictium delaneyi Su06.</title>
        <authorList>
            <person name="Jung J.-H."/>
            <person name="Lin J."/>
            <person name="Holden J.F."/>
            <person name="Park C.-S."/>
        </authorList>
    </citation>
    <scope>NUCLEOTIDE SEQUENCE [LARGE SCALE GENOMIC DNA]</scope>
    <source>
        <strain evidence="13 14">Su06</strain>
    </source>
</reference>
<evidence type="ECO:0000256" key="6">
    <source>
        <dbReference type="ARBA" id="ARBA00022840"/>
    </source>
</evidence>
<evidence type="ECO:0000256" key="2">
    <source>
        <dbReference type="ARBA" id="ARBA00022448"/>
    </source>
</evidence>
<dbReference type="PANTHER" id="PTHR43607">
    <property type="entry name" value="V-TYPE PROTON ATPASE CATALYTIC SUBUNIT A"/>
    <property type="match status" value="1"/>
</dbReference>
<dbReference type="InterPro" id="IPR055190">
    <property type="entry name" value="ATP-synt_VA_C"/>
</dbReference>
<dbReference type="InterPro" id="IPR023366">
    <property type="entry name" value="ATP_synth_asu-like_sf"/>
</dbReference>
<dbReference type="InterPro" id="IPR003593">
    <property type="entry name" value="AAA+_ATPase"/>
</dbReference>
<dbReference type="InterPro" id="IPR005726">
    <property type="entry name" value="ATP_synth_asu_arc"/>
</dbReference>
<keyword evidence="5 11" id="KW-0375">Hydrogen ion transport</keyword>
<keyword evidence="6 11" id="KW-0067">ATP-binding</keyword>
<evidence type="ECO:0000256" key="4">
    <source>
        <dbReference type="ARBA" id="ARBA00022741"/>
    </source>
</evidence>
<dbReference type="SUPFAM" id="SSF50615">
    <property type="entry name" value="N-terminal domain of alpha and beta subunits of F1 ATP synthase"/>
    <property type="match status" value="1"/>
</dbReference>
<dbReference type="InterPro" id="IPR004100">
    <property type="entry name" value="ATPase_F1/V1/A1_a/bsu_N"/>
</dbReference>
<dbReference type="EC" id="7.1.2.2" evidence="11"/>
<dbReference type="EMBL" id="CP013011">
    <property type="protein sequence ID" value="ALL01322.1"/>
    <property type="molecule type" value="Genomic_DNA"/>
</dbReference>
<dbReference type="NCBIfam" id="NF003220">
    <property type="entry name" value="PRK04192.1"/>
    <property type="match status" value="1"/>
</dbReference>
<dbReference type="GO" id="GO:0046961">
    <property type="term" value="F:proton-transporting ATPase activity, rotational mechanism"/>
    <property type="evidence" value="ECO:0007669"/>
    <property type="project" value="InterPro"/>
</dbReference>
<dbReference type="GO" id="GO:0005524">
    <property type="term" value="F:ATP binding"/>
    <property type="evidence" value="ECO:0007669"/>
    <property type="project" value="UniProtKB-UniRule"/>
</dbReference>
<keyword evidence="7 11" id="KW-1278">Translocase</keyword>
<evidence type="ECO:0000256" key="9">
    <source>
        <dbReference type="ARBA" id="ARBA00023136"/>
    </source>
</evidence>
<dbReference type="Gene3D" id="3.40.50.300">
    <property type="entry name" value="P-loop containing nucleotide triphosphate hydrolases"/>
    <property type="match status" value="1"/>
</dbReference>
<dbReference type="Pfam" id="PF16886">
    <property type="entry name" value="ATP-synt_ab_Xtn"/>
    <property type="match status" value="1"/>
</dbReference>
<evidence type="ECO:0000256" key="1">
    <source>
        <dbReference type="ARBA" id="ARBA00008936"/>
    </source>
</evidence>
<gene>
    <name evidence="11" type="primary">atpA</name>
    <name evidence="13" type="ORF">Pyrde_1276</name>
</gene>
<keyword evidence="2 11" id="KW-0813">Transport</keyword>
<name>A0A0P0N3W0_9CREN</name>
<dbReference type="SMART" id="SM00382">
    <property type="entry name" value="AAA"/>
    <property type="match status" value="1"/>
</dbReference>
<dbReference type="GO" id="GO:0042777">
    <property type="term" value="P:proton motive force-driven plasma membrane ATP synthesis"/>
    <property type="evidence" value="ECO:0007669"/>
    <property type="project" value="UniProtKB-UniRule"/>
</dbReference>
<protein>
    <recommendedName>
        <fullName evidence="11">A-type ATP synthase subunit A</fullName>
        <ecNumber evidence="11">7.1.2.2</ecNumber>
    </recommendedName>
</protein>
<comment type="subunit">
    <text evidence="11">Has multiple subunits with at least A(3), B(3), C, D, E, F, H, I and proteolipid K(x).</text>
</comment>
<evidence type="ECO:0000313" key="14">
    <source>
        <dbReference type="Proteomes" id="UP000058613"/>
    </source>
</evidence>
<comment type="function">
    <text evidence="11">Component of the A-type ATP synthase that produces ATP from ADP in the presence of a proton gradient across the membrane. The A chain is the catalytic subunit.</text>
</comment>
<dbReference type="CDD" id="cd18111">
    <property type="entry name" value="ATP-synt_V_A-type_alpha_C"/>
    <property type="match status" value="1"/>
</dbReference>
<keyword evidence="9 11" id="KW-0472">Membrane</keyword>
<sequence>MVYDRRNLEVREAIYMPVKGRIIRVAGPLVVAEGMQGVQMYEMVEVGEERLVGEVNRIVGDKAYIQVYETTTGLKPGEPVYGTGSPLSVELGPGIIGKIYDGIQRPLDAIRDKTQSIFIRRGVKVPALDRSKKWHFKPSGLRVGDKVSGGDVLGEVPETPLVTHRVLVPPDVHGVLRWIAPEGEYTIEEPIAEVETADGKKIEIKMYHKWPVRKPRPILEKFEPVEPLITGLRVIDTMFPMAKGGTGAIPGPFGSGKTVTLQSLAKWSSAKIVIYIGCGERGNEMTEVLESFPKLKDPWTGRPMMERTVLIANTSNMPVAAREASIYTGITIAEYYRDMGYDTLLVADSTSRWAEALREIAGRLEEMPAEEGYPSYLASRLAEFYSRAGRVRVPGKPERIGSVTVVGAVSPPGGDFTEPVTANTKRFIRVFWALDAKLAYSRHYPAINWLLSYSAYVDTVAKWWHENVSPKWREYRDLAYELLLREDELRDIVRLVGTEGLSEKDKLILEVARIIREGFLQQNAFDKIDAFATPQKQWKQLETIIEFYHAALDAIQHGVTVKEIREKLADKIRAFIMARYNVPNDKIEEIDKIKQELLKGIEELVKKHGGAAALAQTA</sequence>
<dbReference type="SUPFAM" id="SSF47917">
    <property type="entry name" value="C-terminal domain of alpha and beta subunits of F1 ATP synthase"/>
    <property type="match status" value="1"/>
</dbReference>
<dbReference type="Gene3D" id="2.40.50.100">
    <property type="match status" value="1"/>
</dbReference>
<comment type="catalytic activity">
    <reaction evidence="11">
        <text>ATP + H2O + 4 H(+)(in) = ADP + phosphate + 5 H(+)(out)</text>
        <dbReference type="Rhea" id="RHEA:57720"/>
        <dbReference type="ChEBI" id="CHEBI:15377"/>
        <dbReference type="ChEBI" id="CHEBI:15378"/>
        <dbReference type="ChEBI" id="CHEBI:30616"/>
        <dbReference type="ChEBI" id="CHEBI:43474"/>
        <dbReference type="ChEBI" id="CHEBI:456216"/>
        <dbReference type="EC" id="7.1.2.2"/>
    </reaction>
</comment>
<dbReference type="Pfam" id="PF22919">
    <property type="entry name" value="ATP-synt_VA_C"/>
    <property type="match status" value="1"/>
</dbReference>
<organism evidence="13 14">
    <name type="scientific">Pyrodictium delaneyi</name>
    <dbReference type="NCBI Taxonomy" id="1273541"/>
    <lineage>
        <taxon>Archaea</taxon>
        <taxon>Thermoproteota</taxon>
        <taxon>Thermoprotei</taxon>
        <taxon>Desulfurococcales</taxon>
        <taxon>Pyrodictiaceae</taxon>
        <taxon>Pyrodictium</taxon>
    </lineage>
</organism>
<dbReference type="InterPro" id="IPR036121">
    <property type="entry name" value="ATPase_F1/V1/A1_a/bsu_N_sf"/>
</dbReference>
<evidence type="ECO:0000256" key="5">
    <source>
        <dbReference type="ARBA" id="ARBA00022781"/>
    </source>
</evidence>
<dbReference type="CDD" id="cd18119">
    <property type="entry name" value="ATP-synt_V_A-type_alpha_N"/>
    <property type="match status" value="1"/>
</dbReference>
<dbReference type="InterPro" id="IPR024034">
    <property type="entry name" value="ATPase_F1/V1_b/a_C"/>
</dbReference>
<evidence type="ECO:0000256" key="7">
    <source>
        <dbReference type="ARBA" id="ARBA00022967"/>
    </source>
</evidence>
<dbReference type="GO" id="GO:0046933">
    <property type="term" value="F:proton-transporting ATP synthase activity, rotational mechanism"/>
    <property type="evidence" value="ECO:0007669"/>
    <property type="project" value="UniProtKB-UniRule"/>
</dbReference>
<accession>A0A0P0N3W0</accession>
<dbReference type="InterPro" id="IPR020003">
    <property type="entry name" value="ATPase_a/bsu_AS"/>
</dbReference>
<comment type="subcellular location">
    <subcellularLocation>
        <location evidence="11">Cell membrane</location>
        <topology evidence="11">Peripheral membrane protein</topology>
    </subcellularLocation>
</comment>
<dbReference type="FunFam" id="1.10.1140.10:FF:000002">
    <property type="entry name" value="V-type proton ATPase catalytic subunit A"/>
    <property type="match status" value="1"/>
</dbReference>
<dbReference type="InterPro" id="IPR031686">
    <property type="entry name" value="ATP-synth_a_Xtn"/>
</dbReference>
<dbReference type="InterPro" id="IPR027417">
    <property type="entry name" value="P-loop_NTPase"/>
</dbReference>
<dbReference type="FunFam" id="3.40.50.300:FF:000675">
    <property type="entry name" value="V-type ATP synthase alpha chain"/>
    <property type="match status" value="1"/>
</dbReference>
<dbReference type="STRING" id="1273541.Pyrde_1276"/>
<dbReference type="Pfam" id="PF02874">
    <property type="entry name" value="ATP-synt_ab_N"/>
    <property type="match status" value="1"/>
</dbReference>
<evidence type="ECO:0000259" key="12">
    <source>
        <dbReference type="SMART" id="SM00382"/>
    </source>
</evidence>
<dbReference type="AlphaFoldDB" id="A0A0P0N3W0"/>
<dbReference type="NCBIfam" id="TIGR01043">
    <property type="entry name" value="ATP_syn_A_arch"/>
    <property type="match status" value="1"/>
</dbReference>
<dbReference type="PATRIC" id="fig|1273541.4.peg.1361"/>
<keyword evidence="4 11" id="KW-0547">Nucleotide-binding</keyword>
<feature type="domain" description="AAA+ ATPase" evidence="12">
    <location>
        <begin position="243"/>
        <end position="437"/>
    </location>
</feature>
<dbReference type="PROSITE" id="PS00152">
    <property type="entry name" value="ATPASE_ALPHA_BETA"/>
    <property type="match status" value="1"/>
</dbReference>
<dbReference type="Gene3D" id="2.40.30.20">
    <property type="match status" value="1"/>
</dbReference>
<keyword evidence="8 11" id="KW-0406">Ion transport</keyword>
<evidence type="ECO:0000313" key="13">
    <source>
        <dbReference type="EMBL" id="ALL01322.1"/>
    </source>
</evidence>
<dbReference type="HAMAP" id="MF_00309">
    <property type="entry name" value="ATP_synth_A_arch"/>
    <property type="match status" value="1"/>
</dbReference>
<comment type="similarity">
    <text evidence="1 11">Belongs to the ATPase alpha/beta chains family.</text>
</comment>
<dbReference type="Proteomes" id="UP000058613">
    <property type="component" value="Chromosome"/>
</dbReference>
<evidence type="ECO:0000256" key="8">
    <source>
        <dbReference type="ARBA" id="ARBA00023065"/>
    </source>
</evidence>
<dbReference type="PANTHER" id="PTHR43607:SF1">
    <property type="entry name" value="H(+)-TRANSPORTING TWO-SECTOR ATPASE"/>
    <property type="match status" value="1"/>
</dbReference>
<evidence type="ECO:0000256" key="11">
    <source>
        <dbReference type="HAMAP-Rule" id="MF_00309"/>
    </source>
</evidence>
<dbReference type="KEGG" id="pdl:Pyrde_1276"/>
<dbReference type="FunFam" id="2.40.30.20:FF:000002">
    <property type="entry name" value="V-type proton ATPase catalytic subunit A"/>
    <property type="match status" value="1"/>
</dbReference>
<dbReference type="InterPro" id="IPR022878">
    <property type="entry name" value="V-ATPase_asu"/>
</dbReference>